<gene>
    <name evidence="1" type="primary">Vigan.04G034700</name>
    <name evidence="1" type="ORF">VIGAN_04034700</name>
</gene>
<reference evidence="1 2" key="1">
    <citation type="journal article" date="2015" name="Sci. Rep.">
        <title>The power of single molecule real-time sequencing technology in the de novo assembly of a eukaryotic genome.</title>
        <authorList>
            <person name="Sakai H."/>
            <person name="Naito K."/>
            <person name="Ogiso-Tanaka E."/>
            <person name="Takahashi Y."/>
            <person name="Iseki K."/>
            <person name="Muto C."/>
            <person name="Satou K."/>
            <person name="Teruya K."/>
            <person name="Shiroma A."/>
            <person name="Shimoji M."/>
            <person name="Hirano T."/>
            <person name="Itoh T."/>
            <person name="Kaga A."/>
            <person name="Tomooka N."/>
        </authorList>
    </citation>
    <scope>NUCLEOTIDE SEQUENCE [LARGE SCALE GENOMIC DNA]</scope>
    <source>
        <strain evidence="2">cv. Shumari</strain>
    </source>
</reference>
<sequence length="142" mass="16461">MPTLQTSPPNSALTATIYTDGTQTFQVTKSRSKPPLFFVRVSKTPSRFTRGTLFELMGRWMKPEVYPLLAAMTFVTTMCVFQLTRNVLQNPDVRINKTRRSMAVLDNREEGEKYAEHSLRKFLRTRPPEIMPTINHFFSQDK</sequence>
<dbReference type="EMBL" id="AP015037">
    <property type="protein sequence ID" value="BAT83229.1"/>
    <property type="molecule type" value="Genomic_DNA"/>
</dbReference>
<dbReference type="OrthoDB" id="202195at2759"/>
<dbReference type="PANTHER" id="PTHR33417">
    <property type="entry name" value="G-BOX BINDING PROTEIN"/>
    <property type="match status" value="1"/>
</dbReference>
<evidence type="ECO:0008006" key="3">
    <source>
        <dbReference type="Google" id="ProtNLM"/>
    </source>
</evidence>
<dbReference type="Proteomes" id="UP000291084">
    <property type="component" value="Chromosome 4"/>
</dbReference>
<protein>
    <recommendedName>
        <fullName evidence="3">NADH-ubiquinone reductase complex 1 MLRQ subunit</fullName>
    </recommendedName>
</protein>
<dbReference type="AlphaFoldDB" id="A0A0S3RRM9"/>
<proteinExistence type="predicted"/>
<keyword evidence="2" id="KW-1185">Reference proteome</keyword>
<accession>A0A0S3RRM9</accession>
<dbReference type="Pfam" id="PF06522">
    <property type="entry name" value="B12D"/>
    <property type="match status" value="1"/>
</dbReference>
<dbReference type="InterPro" id="IPR010530">
    <property type="entry name" value="B12D"/>
</dbReference>
<evidence type="ECO:0000313" key="2">
    <source>
        <dbReference type="Proteomes" id="UP000291084"/>
    </source>
</evidence>
<organism evidence="1 2">
    <name type="scientific">Vigna angularis var. angularis</name>
    <dbReference type="NCBI Taxonomy" id="157739"/>
    <lineage>
        <taxon>Eukaryota</taxon>
        <taxon>Viridiplantae</taxon>
        <taxon>Streptophyta</taxon>
        <taxon>Embryophyta</taxon>
        <taxon>Tracheophyta</taxon>
        <taxon>Spermatophyta</taxon>
        <taxon>Magnoliopsida</taxon>
        <taxon>eudicotyledons</taxon>
        <taxon>Gunneridae</taxon>
        <taxon>Pentapetalae</taxon>
        <taxon>rosids</taxon>
        <taxon>fabids</taxon>
        <taxon>Fabales</taxon>
        <taxon>Fabaceae</taxon>
        <taxon>Papilionoideae</taxon>
        <taxon>50 kb inversion clade</taxon>
        <taxon>NPAAA clade</taxon>
        <taxon>indigoferoid/millettioid clade</taxon>
        <taxon>Phaseoleae</taxon>
        <taxon>Vigna</taxon>
    </lineage>
</organism>
<name>A0A0S3RRM9_PHAAN</name>
<evidence type="ECO:0000313" key="1">
    <source>
        <dbReference type="EMBL" id="BAT83229.1"/>
    </source>
</evidence>